<organism evidence="2 3">
    <name type="scientific">Photobacterium sanctipauli</name>
    <dbReference type="NCBI Taxonomy" id="1342794"/>
    <lineage>
        <taxon>Bacteria</taxon>
        <taxon>Pseudomonadati</taxon>
        <taxon>Pseudomonadota</taxon>
        <taxon>Gammaproteobacteria</taxon>
        <taxon>Vibrionales</taxon>
        <taxon>Vibrionaceae</taxon>
        <taxon>Photobacterium</taxon>
    </lineage>
</organism>
<dbReference type="RefSeq" id="WP_051901790.1">
    <property type="nucleotide sequence ID" value="NZ_JGVO01000016.1"/>
</dbReference>
<evidence type="ECO:0000256" key="1">
    <source>
        <dbReference type="SAM" id="Phobius"/>
    </source>
</evidence>
<keyword evidence="1" id="KW-1133">Transmembrane helix</keyword>
<keyword evidence="1" id="KW-0812">Transmembrane</keyword>
<name>A0A2T3NUC1_9GAMM</name>
<dbReference type="EMBL" id="PYMA01000005">
    <property type="protein sequence ID" value="PSW19815.1"/>
    <property type="molecule type" value="Genomic_DNA"/>
</dbReference>
<evidence type="ECO:0000313" key="2">
    <source>
        <dbReference type="EMBL" id="PSW19815.1"/>
    </source>
</evidence>
<accession>A0A2T3NUC1</accession>
<sequence length="148" mass="16613">MTITPINRLHQQRTQMVCFAIIVSLLMTNLIASIVVLNPHQDTAQNSHWLTGDKVLICTSAGLQWVDVTNLNGQSSKPAETDHKQHSDQYNFHCPVFKLTQVTPFEATASVGADFHLTHHISNTGHDFIPVQQQIYYLFAPKHSPPMV</sequence>
<keyword evidence="3" id="KW-1185">Reference proteome</keyword>
<dbReference type="Proteomes" id="UP000241771">
    <property type="component" value="Unassembled WGS sequence"/>
</dbReference>
<gene>
    <name evidence="2" type="ORF">C9I98_10140</name>
</gene>
<evidence type="ECO:0008006" key="4">
    <source>
        <dbReference type="Google" id="ProtNLM"/>
    </source>
</evidence>
<dbReference type="AlphaFoldDB" id="A0A2T3NUC1"/>
<keyword evidence="1" id="KW-0472">Membrane</keyword>
<feature type="transmembrane region" description="Helical" evidence="1">
    <location>
        <begin position="16"/>
        <end position="37"/>
    </location>
</feature>
<proteinExistence type="predicted"/>
<reference evidence="2 3" key="1">
    <citation type="submission" date="2018-01" db="EMBL/GenBank/DDBJ databases">
        <title>Whole genome sequencing of Histamine producing bacteria.</title>
        <authorList>
            <person name="Butler K."/>
        </authorList>
    </citation>
    <scope>NUCLEOTIDE SEQUENCE [LARGE SCALE GENOMIC DNA]</scope>
    <source>
        <strain evidence="2 3">DSM 100436</strain>
    </source>
</reference>
<protein>
    <recommendedName>
        <fullName evidence="4">DUF2946 domain-containing protein</fullName>
    </recommendedName>
</protein>
<dbReference type="OrthoDB" id="5875028at2"/>
<comment type="caution">
    <text evidence="2">The sequence shown here is derived from an EMBL/GenBank/DDBJ whole genome shotgun (WGS) entry which is preliminary data.</text>
</comment>
<evidence type="ECO:0000313" key="3">
    <source>
        <dbReference type="Proteomes" id="UP000241771"/>
    </source>
</evidence>